<organism evidence="1 2">
    <name type="scientific">Paradesertivirga mongoliensis</name>
    <dbReference type="NCBI Taxonomy" id="2100740"/>
    <lineage>
        <taxon>Bacteria</taxon>
        <taxon>Pseudomonadati</taxon>
        <taxon>Bacteroidota</taxon>
        <taxon>Sphingobacteriia</taxon>
        <taxon>Sphingobacteriales</taxon>
        <taxon>Sphingobacteriaceae</taxon>
        <taxon>Paradesertivirga</taxon>
    </lineage>
</organism>
<proteinExistence type="predicted"/>
<sequence length="85" mass="9574">MEESQQSPQARKTGQPFFVEAAISESGPKLLKIVPSYHQYLVYLDDEMCACIQCNEDGEWEQIEGNFTNGVVGLIGLEIIRNRPL</sequence>
<keyword evidence="2" id="KW-1185">Reference proteome</keyword>
<name>A0ABW4ZQ61_9SPHI</name>
<dbReference type="Proteomes" id="UP001597387">
    <property type="component" value="Unassembled WGS sequence"/>
</dbReference>
<reference evidence="2" key="1">
    <citation type="journal article" date="2019" name="Int. J. Syst. Evol. Microbiol.">
        <title>The Global Catalogue of Microorganisms (GCM) 10K type strain sequencing project: providing services to taxonomists for standard genome sequencing and annotation.</title>
        <authorList>
            <consortium name="The Broad Institute Genomics Platform"/>
            <consortium name="The Broad Institute Genome Sequencing Center for Infectious Disease"/>
            <person name="Wu L."/>
            <person name="Ma J."/>
        </authorList>
    </citation>
    <scope>NUCLEOTIDE SEQUENCE [LARGE SCALE GENOMIC DNA]</scope>
    <source>
        <strain evidence="2">KCTC 42217</strain>
    </source>
</reference>
<gene>
    <name evidence="1" type="ORF">ACFSJU_17710</name>
</gene>
<evidence type="ECO:0000313" key="2">
    <source>
        <dbReference type="Proteomes" id="UP001597387"/>
    </source>
</evidence>
<dbReference type="RefSeq" id="WP_255904271.1">
    <property type="nucleotide sequence ID" value="NZ_JAFMZO010000004.1"/>
</dbReference>
<dbReference type="EMBL" id="JBHUHZ010000003">
    <property type="protein sequence ID" value="MFD2164250.1"/>
    <property type="molecule type" value="Genomic_DNA"/>
</dbReference>
<comment type="caution">
    <text evidence="1">The sequence shown here is derived from an EMBL/GenBank/DDBJ whole genome shotgun (WGS) entry which is preliminary data.</text>
</comment>
<protein>
    <submittedName>
        <fullName evidence="1">Uncharacterized protein</fullName>
    </submittedName>
</protein>
<accession>A0ABW4ZQ61</accession>
<evidence type="ECO:0000313" key="1">
    <source>
        <dbReference type="EMBL" id="MFD2164250.1"/>
    </source>
</evidence>